<evidence type="ECO:0000256" key="1">
    <source>
        <dbReference type="ARBA" id="ARBA00004651"/>
    </source>
</evidence>
<accession>A0ABS0W0F6</accession>
<keyword evidence="2" id="KW-1003">Cell membrane</keyword>
<dbReference type="PANTHER" id="PTHR34390:SF2">
    <property type="entry name" value="SUCCINATE TRANSPORTER SUBUNIT YJJP-RELATED"/>
    <property type="match status" value="1"/>
</dbReference>
<organism evidence="11 12">
    <name type="scientific">Corynebacterium marambiense</name>
    <dbReference type="NCBI Taxonomy" id="2765364"/>
    <lineage>
        <taxon>Bacteria</taxon>
        <taxon>Bacillati</taxon>
        <taxon>Actinomycetota</taxon>
        <taxon>Actinomycetes</taxon>
        <taxon>Mycobacteriales</taxon>
        <taxon>Corynebacteriaceae</taxon>
        <taxon>Corynebacterium</taxon>
    </lineage>
</organism>
<sequence length="444" mass="47449">MGREADAVLRLGLMMTAAGTGGYRVLRAMKRAARSLGFDRLDAIVSVNTITCTFHRGDMFRTVVANHHEPSVDASRIEALEDLTHHMHRRFTVDELNHQLDSIERNVVKRWSRLLLALAAGVACASFAILNRYPASEAAVVAVSAACGQFIRVTLGRRHFNQLGTVAAAGSMACLVYWAVTVVIGMIGNTDTTSFAAGYVAAVLFLIPGFPLFSALLDLTRFDITAGISRLTYAVSVIITATISVGMVSLVTGLNPLPASPGPPSTMWWVAAAAASFAGVAGFALLFNCSRRMVLLGASIAMVANMFRILLVFHQVPQHLAAFIAGVLIGVITALIHRSARVPRITVTVPASVIMIPGVAMYTSMYALNTGDMDLAMSAAASAALVVVSIAAGLALARMLTDRDWAYGRTIDLHKQLSDPSQHPGGADLSDLPRPPRRDRRRAD</sequence>
<dbReference type="RefSeq" id="WP_198736604.1">
    <property type="nucleotide sequence ID" value="NZ_JAEIOT010000008.1"/>
</dbReference>
<name>A0ABS0W0F6_9CORY</name>
<keyword evidence="12" id="KW-1185">Reference proteome</keyword>
<feature type="transmembrane region" description="Helical" evidence="8">
    <location>
        <begin position="231"/>
        <end position="254"/>
    </location>
</feature>
<proteinExistence type="inferred from homology"/>
<keyword evidence="5 8" id="KW-0472">Membrane</keyword>
<feature type="transmembrane region" description="Helical" evidence="8">
    <location>
        <begin position="319"/>
        <end position="337"/>
    </location>
</feature>
<feature type="transmembrane region" description="Helical" evidence="8">
    <location>
        <begin position="167"/>
        <end position="187"/>
    </location>
</feature>
<dbReference type="Proteomes" id="UP000625574">
    <property type="component" value="Unassembled WGS sequence"/>
</dbReference>
<feature type="transmembrane region" description="Helical" evidence="8">
    <location>
        <begin position="375"/>
        <end position="397"/>
    </location>
</feature>
<evidence type="ECO:0000256" key="2">
    <source>
        <dbReference type="ARBA" id="ARBA00022475"/>
    </source>
</evidence>
<protein>
    <submittedName>
        <fullName evidence="11">Threonine/serine exporter family protein</fullName>
    </submittedName>
</protein>
<dbReference type="InterPro" id="IPR010619">
    <property type="entry name" value="ThrE-like_N"/>
</dbReference>
<feature type="transmembrane region" description="Helical" evidence="8">
    <location>
        <begin position="294"/>
        <end position="313"/>
    </location>
</feature>
<evidence type="ECO:0000259" key="9">
    <source>
        <dbReference type="Pfam" id="PF06738"/>
    </source>
</evidence>
<feature type="transmembrane region" description="Helical" evidence="8">
    <location>
        <begin position="114"/>
        <end position="132"/>
    </location>
</feature>
<feature type="transmembrane region" description="Helical" evidence="8">
    <location>
        <begin position="349"/>
        <end position="369"/>
    </location>
</feature>
<feature type="transmembrane region" description="Helical" evidence="8">
    <location>
        <begin position="138"/>
        <end position="155"/>
    </location>
</feature>
<dbReference type="PANTHER" id="PTHR34390">
    <property type="entry name" value="UPF0442 PROTEIN YJJB-RELATED"/>
    <property type="match status" value="1"/>
</dbReference>
<feature type="domain" description="Threonine/Serine exporter ThrE" evidence="10">
    <location>
        <begin position="274"/>
        <end position="398"/>
    </location>
</feature>
<gene>
    <name evidence="11" type="ORF">JDV76_08790</name>
</gene>
<evidence type="ECO:0000259" key="10">
    <source>
        <dbReference type="Pfam" id="PF12821"/>
    </source>
</evidence>
<keyword evidence="3 8" id="KW-0812">Transmembrane</keyword>
<evidence type="ECO:0000256" key="5">
    <source>
        <dbReference type="ARBA" id="ARBA00023136"/>
    </source>
</evidence>
<feature type="transmembrane region" description="Helical" evidence="8">
    <location>
        <begin position="199"/>
        <end position="219"/>
    </location>
</feature>
<feature type="region of interest" description="Disordered" evidence="7">
    <location>
        <begin position="416"/>
        <end position="444"/>
    </location>
</feature>
<evidence type="ECO:0000313" key="12">
    <source>
        <dbReference type="Proteomes" id="UP000625574"/>
    </source>
</evidence>
<reference evidence="11 12" key="1">
    <citation type="submission" date="2020-12" db="EMBL/GenBank/DDBJ databases">
        <title>Genome public.</title>
        <authorList>
            <person name="Sun Q."/>
        </authorList>
    </citation>
    <scope>NUCLEOTIDE SEQUENCE [LARGE SCALE GENOMIC DNA]</scope>
    <source>
        <strain evidence="11 12">CCM 8864</strain>
    </source>
</reference>
<evidence type="ECO:0000256" key="8">
    <source>
        <dbReference type="SAM" id="Phobius"/>
    </source>
</evidence>
<evidence type="ECO:0000313" key="11">
    <source>
        <dbReference type="EMBL" id="MBI9001062.1"/>
    </source>
</evidence>
<feature type="compositionally biased region" description="Basic residues" evidence="7">
    <location>
        <begin position="435"/>
        <end position="444"/>
    </location>
</feature>
<evidence type="ECO:0000256" key="6">
    <source>
        <dbReference type="ARBA" id="ARBA00034125"/>
    </source>
</evidence>
<comment type="subcellular location">
    <subcellularLocation>
        <location evidence="1">Cell membrane</location>
        <topology evidence="1">Multi-pass membrane protein</topology>
    </subcellularLocation>
</comment>
<comment type="similarity">
    <text evidence="6">Belongs to the ThrE exporter (TC 2.A.79) family.</text>
</comment>
<evidence type="ECO:0000256" key="3">
    <source>
        <dbReference type="ARBA" id="ARBA00022692"/>
    </source>
</evidence>
<keyword evidence="4 8" id="KW-1133">Transmembrane helix</keyword>
<evidence type="ECO:0000256" key="4">
    <source>
        <dbReference type="ARBA" id="ARBA00022989"/>
    </source>
</evidence>
<evidence type="ECO:0000256" key="7">
    <source>
        <dbReference type="SAM" id="MobiDB-lite"/>
    </source>
</evidence>
<dbReference type="InterPro" id="IPR024528">
    <property type="entry name" value="ThrE_2"/>
</dbReference>
<feature type="domain" description="Threonine/serine exporter-like N-terminal" evidence="9">
    <location>
        <begin position="7"/>
        <end position="248"/>
    </location>
</feature>
<feature type="transmembrane region" description="Helical" evidence="8">
    <location>
        <begin position="266"/>
        <end position="287"/>
    </location>
</feature>
<dbReference type="EMBL" id="JAEIOT010000008">
    <property type="protein sequence ID" value="MBI9001062.1"/>
    <property type="molecule type" value="Genomic_DNA"/>
</dbReference>
<dbReference type="Pfam" id="PF06738">
    <property type="entry name" value="ThrE"/>
    <property type="match status" value="1"/>
</dbReference>
<dbReference type="InterPro" id="IPR050539">
    <property type="entry name" value="ThrE_Dicarb/AminoAcid_Exp"/>
</dbReference>
<dbReference type="Pfam" id="PF12821">
    <property type="entry name" value="ThrE_2"/>
    <property type="match status" value="1"/>
</dbReference>
<comment type="caution">
    <text evidence="11">The sequence shown here is derived from an EMBL/GenBank/DDBJ whole genome shotgun (WGS) entry which is preliminary data.</text>
</comment>